<evidence type="ECO:0000256" key="4">
    <source>
        <dbReference type="ARBA" id="ARBA00022729"/>
    </source>
</evidence>
<feature type="domain" description="Glycosyl hydrolase family 30 beta sandwich" evidence="9">
    <location>
        <begin position="438"/>
        <end position="501"/>
    </location>
</feature>
<dbReference type="Gene3D" id="3.20.20.80">
    <property type="entry name" value="Glycosidases"/>
    <property type="match status" value="1"/>
</dbReference>
<comment type="catalytic activity">
    <reaction evidence="1">
        <text>a beta-D-glucosyl-(1&lt;-&gt;1')-N-acylsphing-4-enine + H2O = an N-acylsphing-4-enine + D-glucose</text>
        <dbReference type="Rhea" id="RHEA:13269"/>
        <dbReference type="ChEBI" id="CHEBI:4167"/>
        <dbReference type="ChEBI" id="CHEBI:15377"/>
        <dbReference type="ChEBI" id="CHEBI:22801"/>
        <dbReference type="ChEBI" id="CHEBI:52639"/>
        <dbReference type="EC" id="3.2.1.45"/>
    </reaction>
    <physiologicalReaction direction="left-to-right" evidence="1">
        <dbReference type="Rhea" id="RHEA:13270"/>
    </physiologicalReaction>
</comment>
<keyword evidence="6" id="KW-0326">Glycosidase</keyword>
<dbReference type="SUPFAM" id="SSF51445">
    <property type="entry name" value="(Trans)glycosidases"/>
    <property type="match status" value="1"/>
</dbReference>
<feature type="chain" id="PRO_5019438704" description="Glucosylceramidase" evidence="7">
    <location>
        <begin position="23"/>
        <end position="504"/>
    </location>
</feature>
<dbReference type="OrthoDB" id="2160638at2759"/>
<dbReference type="InterPro" id="IPR017853">
    <property type="entry name" value="GH"/>
</dbReference>
<dbReference type="AlphaFoldDB" id="A0A443RQH7"/>
<dbReference type="InterPro" id="IPR033452">
    <property type="entry name" value="GH30_C"/>
</dbReference>
<keyword evidence="4 7" id="KW-0732">Signal</keyword>
<dbReference type="SUPFAM" id="SSF51011">
    <property type="entry name" value="Glycosyl hydrolase domain"/>
    <property type="match status" value="1"/>
</dbReference>
<keyword evidence="11" id="KW-1185">Reference proteome</keyword>
<evidence type="ECO:0000256" key="7">
    <source>
        <dbReference type="SAM" id="SignalP"/>
    </source>
</evidence>
<dbReference type="InterPro" id="IPR033453">
    <property type="entry name" value="Glyco_hydro_30_TIM-barrel"/>
</dbReference>
<organism evidence="10 11">
    <name type="scientific">Dinothrombium tinctorium</name>
    <dbReference type="NCBI Taxonomy" id="1965070"/>
    <lineage>
        <taxon>Eukaryota</taxon>
        <taxon>Metazoa</taxon>
        <taxon>Ecdysozoa</taxon>
        <taxon>Arthropoda</taxon>
        <taxon>Chelicerata</taxon>
        <taxon>Arachnida</taxon>
        <taxon>Acari</taxon>
        <taxon>Acariformes</taxon>
        <taxon>Trombidiformes</taxon>
        <taxon>Prostigmata</taxon>
        <taxon>Anystina</taxon>
        <taxon>Parasitengona</taxon>
        <taxon>Trombidioidea</taxon>
        <taxon>Trombidiidae</taxon>
        <taxon>Dinothrombium</taxon>
    </lineage>
</organism>
<dbReference type="PANTHER" id="PTHR11069">
    <property type="entry name" value="GLUCOSYLCERAMIDASE"/>
    <property type="match status" value="1"/>
</dbReference>
<protein>
    <recommendedName>
        <fullName evidence="3 6">Glucosylceramidase</fullName>
        <ecNumber evidence="3 6">3.2.1.45</ecNumber>
    </recommendedName>
</protein>
<dbReference type="PANTHER" id="PTHR11069:SF23">
    <property type="entry name" value="LYSOSOMAL ACID GLUCOSYLCERAMIDASE"/>
    <property type="match status" value="1"/>
</dbReference>
<dbReference type="Pfam" id="PF02055">
    <property type="entry name" value="Glyco_hydro_30"/>
    <property type="match status" value="1"/>
</dbReference>
<name>A0A443RQH7_9ACAR</name>
<evidence type="ECO:0000256" key="2">
    <source>
        <dbReference type="ARBA" id="ARBA00005382"/>
    </source>
</evidence>
<sequence length="504" mass="57164">MCFKLFLAFVALFFCKEKTCNPQDFGAGSVVCVCNITYCDEFEPVNVKPGFATIIESSKDGKRFFRRQISISTRKENKATYYETDPYFEIKINRAKKYQRILGFGGAFTDSATINIESLPSSMARRIVRDYYSNYGIQYNVGRIPIGGCDFSTRPYTYDDVEGDFGLKYFSLSKEDLKFKMPSIKYASKVSKSPLWLFASAWSAPTWMKTSNSLIGGTLKGKPGGKYYEIWANYLINNGILVSGLTAQNEPQLNFPINSMNFSPKNERDFIKFNLGPALKRSGYISKNFSLIIVDDDIIYLKPFTSTILSDKIARKYVSGIAYHWYKNNAYPRDLIKEVSERYPDKLLLSTEACIMGNISLGNWSRGEAYAKDIIEGLNRGSQGWVDWNLALNMNGGPNWVNNYVDAPIIVNSEKKEYYKNPMFYILGHFSKLLAPNSIRIDVSINKSQSNEAICAAFETSKHETIVIVFNPMSTDMNLNIRDPNKGTIVTKLQAKSIMTIVYN</sequence>
<evidence type="ECO:0000256" key="3">
    <source>
        <dbReference type="ARBA" id="ARBA00012658"/>
    </source>
</evidence>
<evidence type="ECO:0000256" key="5">
    <source>
        <dbReference type="ARBA" id="ARBA00022801"/>
    </source>
</evidence>
<evidence type="ECO:0000259" key="8">
    <source>
        <dbReference type="Pfam" id="PF02055"/>
    </source>
</evidence>
<gene>
    <name evidence="10" type="ORF">B4U79_16002</name>
</gene>
<evidence type="ECO:0000313" key="11">
    <source>
        <dbReference type="Proteomes" id="UP000285301"/>
    </source>
</evidence>
<proteinExistence type="inferred from homology"/>
<evidence type="ECO:0000259" key="9">
    <source>
        <dbReference type="Pfam" id="PF17189"/>
    </source>
</evidence>
<evidence type="ECO:0000256" key="6">
    <source>
        <dbReference type="RuleBase" id="RU361188"/>
    </source>
</evidence>
<comment type="caution">
    <text evidence="10">The sequence shown here is derived from an EMBL/GenBank/DDBJ whole genome shotgun (WGS) entry which is preliminary data.</text>
</comment>
<accession>A0A443RQH7</accession>
<feature type="domain" description="Glycosyl hydrolase family 30 TIM-barrel" evidence="8">
    <location>
        <begin position="101"/>
        <end position="434"/>
    </location>
</feature>
<keyword evidence="5 6" id="KW-0378">Hydrolase</keyword>
<comment type="similarity">
    <text evidence="2 6">Belongs to the glycosyl hydrolase 30 family.</text>
</comment>
<feature type="signal peptide" evidence="7">
    <location>
        <begin position="1"/>
        <end position="22"/>
    </location>
</feature>
<dbReference type="GO" id="GO:0016020">
    <property type="term" value="C:membrane"/>
    <property type="evidence" value="ECO:0007669"/>
    <property type="project" value="GOC"/>
</dbReference>
<dbReference type="STRING" id="1965070.A0A443RQH7"/>
<dbReference type="GO" id="GO:0004348">
    <property type="term" value="F:glucosylceramidase activity"/>
    <property type="evidence" value="ECO:0007669"/>
    <property type="project" value="UniProtKB-EC"/>
</dbReference>
<dbReference type="GO" id="GO:0006680">
    <property type="term" value="P:glucosylceramide catabolic process"/>
    <property type="evidence" value="ECO:0007669"/>
    <property type="project" value="TreeGrafter"/>
</dbReference>
<evidence type="ECO:0000313" key="10">
    <source>
        <dbReference type="EMBL" id="RWS17497.1"/>
    </source>
</evidence>
<keyword evidence="6" id="KW-0746">Sphingolipid metabolism</keyword>
<dbReference type="EC" id="3.2.1.45" evidence="3 6"/>
<dbReference type="EMBL" id="NCKU01000066">
    <property type="protein sequence ID" value="RWS17497.1"/>
    <property type="molecule type" value="Genomic_DNA"/>
</dbReference>
<keyword evidence="6" id="KW-0443">Lipid metabolism</keyword>
<dbReference type="InterPro" id="IPR001139">
    <property type="entry name" value="Glyco_hydro_30"/>
</dbReference>
<dbReference type="PRINTS" id="PR00843">
    <property type="entry name" value="GLHYDRLASE30"/>
</dbReference>
<evidence type="ECO:0000256" key="1">
    <source>
        <dbReference type="ARBA" id="ARBA00001013"/>
    </source>
</evidence>
<dbReference type="Proteomes" id="UP000285301">
    <property type="component" value="Unassembled WGS sequence"/>
</dbReference>
<reference evidence="10 11" key="1">
    <citation type="journal article" date="2018" name="Gigascience">
        <title>Genomes of trombidid mites reveal novel predicted allergens and laterally-transferred genes associated with secondary metabolism.</title>
        <authorList>
            <person name="Dong X."/>
            <person name="Chaisiri K."/>
            <person name="Xia D."/>
            <person name="Armstrong S.D."/>
            <person name="Fang Y."/>
            <person name="Donnelly M.J."/>
            <person name="Kadowaki T."/>
            <person name="McGarry J.W."/>
            <person name="Darby A.C."/>
            <person name="Makepeace B.L."/>
        </authorList>
    </citation>
    <scope>NUCLEOTIDE SEQUENCE [LARGE SCALE GENOMIC DNA]</scope>
    <source>
        <strain evidence="10">UoL-WK</strain>
    </source>
</reference>
<dbReference type="Pfam" id="PF17189">
    <property type="entry name" value="Glyco_hydro_30C"/>
    <property type="match status" value="1"/>
</dbReference>